<dbReference type="RefSeq" id="WP_204951327.1">
    <property type="nucleotide sequence ID" value="NZ_BSFF01000003.1"/>
</dbReference>
<protein>
    <submittedName>
        <fullName evidence="5">Disulfide bond formation protein DsbD</fullName>
    </submittedName>
    <submittedName>
        <fullName evidence="6">Protein-disulfide isomerase</fullName>
    </submittedName>
</protein>
<evidence type="ECO:0000313" key="7">
    <source>
        <dbReference type="Proteomes" id="UP000758856"/>
    </source>
</evidence>
<feature type="domain" description="Thioredoxin" evidence="4">
    <location>
        <begin position="34"/>
        <end position="221"/>
    </location>
</feature>
<evidence type="ECO:0000313" key="5">
    <source>
        <dbReference type="EMBL" id="GLK57087.1"/>
    </source>
</evidence>
<evidence type="ECO:0000313" key="8">
    <source>
        <dbReference type="Proteomes" id="UP001143400"/>
    </source>
</evidence>
<dbReference type="Pfam" id="PF13462">
    <property type="entry name" value="Thioredoxin_4"/>
    <property type="match status" value="1"/>
</dbReference>
<comment type="caution">
    <text evidence="5">The sequence shown here is derived from an EMBL/GenBank/DDBJ whole genome shotgun (WGS) entry which is preliminary data.</text>
</comment>
<dbReference type="InterPro" id="IPR012336">
    <property type="entry name" value="Thioredoxin-like_fold"/>
</dbReference>
<dbReference type="Gene3D" id="3.40.30.10">
    <property type="entry name" value="Glutaredoxin"/>
    <property type="match status" value="1"/>
</dbReference>
<evidence type="ECO:0000256" key="1">
    <source>
        <dbReference type="ARBA" id="ARBA00003565"/>
    </source>
</evidence>
<dbReference type="EMBL" id="BSFF01000003">
    <property type="protein sequence ID" value="GLK57087.1"/>
    <property type="molecule type" value="Genomic_DNA"/>
</dbReference>
<reference evidence="5" key="3">
    <citation type="submission" date="2023-01" db="EMBL/GenBank/DDBJ databases">
        <authorList>
            <person name="Sun Q."/>
            <person name="Evtushenko L."/>
        </authorList>
    </citation>
    <scope>NUCLEOTIDE SEQUENCE</scope>
    <source>
        <strain evidence="5">VKM B-1606</strain>
    </source>
</reference>
<dbReference type="Gene3D" id="1.10.40.80">
    <property type="match status" value="1"/>
</dbReference>
<dbReference type="Proteomes" id="UP001143400">
    <property type="component" value="Unassembled WGS sequence"/>
</dbReference>
<dbReference type="EMBL" id="JAFBCY010000003">
    <property type="protein sequence ID" value="MBM7852878.1"/>
    <property type="molecule type" value="Genomic_DNA"/>
</dbReference>
<feature type="chain" id="PRO_5040981520" evidence="3">
    <location>
        <begin position="25"/>
        <end position="222"/>
    </location>
</feature>
<evidence type="ECO:0000313" key="6">
    <source>
        <dbReference type="EMBL" id="MBM7852878.1"/>
    </source>
</evidence>
<dbReference type="PANTHER" id="PTHR13887">
    <property type="entry name" value="GLUTATHIONE S-TRANSFERASE KAPPA"/>
    <property type="match status" value="1"/>
</dbReference>
<reference evidence="5" key="1">
    <citation type="journal article" date="2014" name="Int. J. Syst. Evol. Microbiol.">
        <title>Complete genome sequence of Corynebacterium casei LMG S-19264T (=DSM 44701T), isolated from a smear-ripened cheese.</title>
        <authorList>
            <consortium name="US DOE Joint Genome Institute (JGI-PGF)"/>
            <person name="Walter F."/>
            <person name="Albersmeier A."/>
            <person name="Kalinowski J."/>
            <person name="Ruckert C."/>
        </authorList>
    </citation>
    <scope>NUCLEOTIDE SEQUENCE</scope>
    <source>
        <strain evidence="5">VKM B-1606</strain>
    </source>
</reference>
<dbReference type="InterPro" id="IPR006311">
    <property type="entry name" value="TAT_signal"/>
</dbReference>
<proteinExistence type="inferred from homology"/>
<keyword evidence="3" id="KW-0732">Signal</keyword>
<evidence type="ECO:0000256" key="2">
    <source>
        <dbReference type="ARBA" id="ARBA00005791"/>
    </source>
</evidence>
<evidence type="ECO:0000259" key="4">
    <source>
        <dbReference type="PROSITE" id="PS51352"/>
    </source>
</evidence>
<name>A0A9W6MTB3_9HYPH</name>
<accession>A0A9W6MTB3</accession>
<dbReference type="SUPFAM" id="SSF52833">
    <property type="entry name" value="Thioredoxin-like"/>
    <property type="match status" value="1"/>
</dbReference>
<dbReference type="AlphaFoldDB" id="A0A9W6MTB3"/>
<organism evidence="5 8">
    <name type="scientific">Methylopila capsulata</name>
    <dbReference type="NCBI Taxonomy" id="61654"/>
    <lineage>
        <taxon>Bacteria</taxon>
        <taxon>Pseudomonadati</taxon>
        <taxon>Pseudomonadota</taxon>
        <taxon>Alphaproteobacteria</taxon>
        <taxon>Hyphomicrobiales</taxon>
        <taxon>Methylopilaceae</taxon>
        <taxon>Methylopila</taxon>
    </lineage>
</organism>
<dbReference type="PROSITE" id="PS51318">
    <property type="entry name" value="TAT"/>
    <property type="match status" value="1"/>
</dbReference>
<dbReference type="PROSITE" id="PS51352">
    <property type="entry name" value="THIOREDOXIN_2"/>
    <property type="match status" value="1"/>
</dbReference>
<gene>
    <name evidence="5" type="ORF">GCM10008170_31060</name>
    <name evidence="6" type="ORF">JOD31_003120</name>
</gene>
<feature type="signal peptide" evidence="3">
    <location>
        <begin position="1"/>
        <end position="24"/>
    </location>
</feature>
<dbReference type="InterPro" id="IPR036249">
    <property type="entry name" value="Thioredoxin-like_sf"/>
</dbReference>
<comment type="similarity">
    <text evidence="2">Belongs to the thioredoxin family. DsbA subfamily.</text>
</comment>
<dbReference type="InterPro" id="IPR013766">
    <property type="entry name" value="Thioredoxin_domain"/>
</dbReference>
<dbReference type="Proteomes" id="UP000758856">
    <property type="component" value="Unassembled WGS sequence"/>
</dbReference>
<keyword evidence="7" id="KW-1185">Reference proteome</keyword>
<dbReference type="GO" id="GO:0016853">
    <property type="term" value="F:isomerase activity"/>
    <property type="evidence" value="ECO:0007669"/>
    <property type="project" value="UniProtKB-KW"/>
</dbReference>
<evidence type="ECO:0000256" key="3">
    <source>
        <dbReference type="SAM" id="SignalP"/>
    </source>
</evidence>
<keyword evidence="6" id="KW-0413">Isomerase</keyword>
<dbReference type="PANTHER" id="PTHR13887:SF56">
    <property type="entry name" value="THIOREDOXIN-LIKE REDUCTASE RV2466C"/>
    <property type="match status" value="1"/>
</dbReference>
<sequence>MTLTRRRFLETAAALALTAAAAGALSRTPFGLVSDAAAQAPSAEDLAMAGPLGDKVEGKDDAPVTIIEYASMTCGHCAQFAATTFPKLKEKYIDTGKVRFILREFPLDPIAAAGFMIARCAGDDKYFAVVDALFARQRDWAYATDPVAGLQTLAKQFGFTQETFESCLTNQEMLDGINAVRARGAEKFGVNSTPTFFINGKIQRGAIGFEDLEKILEPLLKA</sequence>
<reference evidence="6 7" key="2">
    <citation type="submission" date="2021-01" db="EMBL/GenBank/DDBJ databases">
        <title>Genomic Encyclopedia of Type Strains, Phase IV (KMG-IV): sequencing the most valuable type-strain genomes for metagenomic binning, comparative biology and taxonomic classification.</title>
        <authorList>
            <person name="Goeker M."/>
        </authorList>
    </citation>
    <scope>NUCLEOTIDE SEQUENCE [LARGE SCALE GENOMIC DNA]</scope>
    <source>
        <strain evidence="6 7">DSM 6130</strain>
    </source>
</reference>
<comment type="function">
    <text evidence="1">May be required for disulfide bond formation in some proteins.</text>
</comment>